<evidence type="ECO:0000313" key="2">
    <source>
        <dbReference type="Proteomes" id="UP001054945"/>
    </source>
</evidence>
<organism evidence="1 2">
    <name type="scientific">Caerostris extrusa</name>
    <name type="common">Bark spider</name>
    <name type="synonym">Caerostris bankana</name>
    <dbReference type="NCBI Taxonomy" id="172846"/>
    <lineage>
        <taxon>Eukaryota</taxon>
        <taxon>Metazoa</taxon>
        <taxon>Ecdysozoa</taxon>
        <taxon>Arthropoda</taxon>
        <taxon>Chelicerata</taxon>
        <taxon>Arachnida</taxon>
        <taxon>Araneae</taxon>
        <taxon>Araneomorphae</taxon>
        <taxon>Entelegynae</taxon>
        <taxon>Araneoidea</taxon>
        <taxon>Araneidae</taxon>
        <taxon>Caerostris</taxon>
    </lineage>
</organism>
<feature type="non-terminal residue" evidence="1">
    <location>
        <position position="1"/>
    </location>
</feature>
<evidence type="ECO:0008006" key="3">
    <source>
        <dbReference type="Google" id="ProtNLM"/>
    </source>
</evidence>
<dbReference type="EMBL" id="BPLR01017792">
    <property type="protein sequence ID" value="GIY94498.1"/>
    <property type="molecule type" value="Genomic_DNA"/>
</dbReference>
<dbReference type="Proteomes" id="UP001054945">
    <property type="component" value="Unassembled WGS sequence"/>
</dbReference>
<dbReference type="AlphaFoldDB" id="A0AAV4XIM3"/>
<protein>
    <recommendedName>
        <fullName evidence="3">EGF-like domain-containing protein</fullName>
    </recommendedName>
</protein>
<reference evidence="1 2" key="1">
    <citation type="submission" date="2021-06" db="EMBL/GenBank/DDBJ databases">
        <title>Caerostris extrusa draft genome.</title>
        <authorList>
            <person name="Kono N."/>
            <person name="Arakawa K."/>
        </authorList>
    </citation>
    <scope>NUCLEOTIDE SEQUENCE [LARGE SCALE GENOMIC DNA]</scope>
</reference>
<comment type="caution">
    <text evidence="1">The sequence shown here is derived from an EMBL/GenBank/DDBJ whole genome shotgun (WGS) entry which is preliminary data.</text>
</comment>
<evidence type="ECO:0000313" key="1">
    <source>
        <dbReference type="EMBL" id="GIY94498.1"/>
    </source>
</evidence>
<accession>A0AAV4XIM3</accession>
<keyword evidence="2" id="KW-1185">Reference proteome</keyword>
<gene>
    <name evidence="1" type="ORF">CEXT_654801</name>
</gene>
<name>A0AAV4XIM3_CAEEX</name>
<feature type="non-terminal residue" evidence="1">
    <location>
        <position position="67"/>
    </location>
</feature>
<sequence>CQCGENEDCSFEGEEKKKICSCKPGYLKDGGICTLCQCGDNEDCSFEGGEKICSCKPGYVKDGGTCK</sequence>
<proteinExistence type="predicted"/>